<evidence type="ECO:0000259" key="11">
    <source>
        <dbReference type="Pfam" id="PF00133"/>
    </source>
</evidence>
<dbReference type="InterPro" id="IPR025709">
    <property type="entry name" value="Leu_tRNA-synth_edit"/>
</dbReference>
<dbReference type="InterPro" id="IPR002300">
    <property type="entry name" value="aa-tRNA-synth_Ia"/>
</dbReference>
<dbReference type="AlphaFoldDB" id="A0A1G2KSS1"/>
<evidence type="ECO:0000256" key="9">
    <source>
        <dbReference type="HAMAP-Rule" id="MF_00049"/>
    </source>
</evidence>
<dbReference type="GO" id="GO:0002161">
    <property type="term" value="F:aminoacyl-tRNA deacylase activity"/>
    <property type="evidence" value="ECO:0007669"/>
    <property type="project" value="InterPro"/>
</dbReference>
<evidence type="ECO:0000313" key="16">
    <source>
        <dbReference type="Proteomes" id="UP000177811"/>
    </source>
</evidence>
<evidence type="ECO:0000313" key="15">
    <source>
        <dbReference type="EMBL" id="OHA01491.1"/>
    </source>
</evidence>
<keyword evidence="5 9" id="KW-0067">ATP-binding</keyword>
<comment type="catalytic activity">
    <reaction evidence="8 9">
        <text>tRNA(Leu) + L-leucine + ATP = L-leucyl-tRNA(Leu) + AMP + diphosphate</text>
        <dbReference type="Rhea" id="RHEA:11688"/>
        <dbReference type="Rhea" id="RHEA-COMP:9613"/>
        <dbReference type="Rhea" id="RHEA-COMP:9622"/>
        <dbReference type="ChEBI" id="CHEBI:30616"/>
        <dbReference type="ChEBI" id="CHEBI:33019"/>
        <dbReference type="ChEBI" id="CHEBI:57427"/>
        <dbReference type="ChEBI" id="CHEBI:78442"/>
        <dbReference type="ChEBI" id="CHEBI:78494"/>
        <dbReference type="ChEBI" id="CHEBI:456215"/>
        <dbReference type="EC" id="6.1.1.4"/>
    </reaction>
</comment>
<evidence type="ECO:0000256" key="4">
    <source>
        <dbReference type="ARBA" id="ARBA00022741"/>
    </source>
</evidence>
<dbReference type="InterPro" id="IPR009080">
    <property type="entry name" value="tRNAsynth_Ia_anticodon-bd"/>
</dbReference>
<dbReference type="EC" id="6.1.1.4" evidence="9"/>
<keyword evidence="6 9" id="KW-0648">Protein biosynthesis</keyword>
<dbReference type="EMBL" id="MHQL01000062">
    <property type="protein sequence ID" value="OHA01491.1"/>
    <property type="molecule type" value="Genomic_DNA"/>
</dbReference>
<dbReference type="Pfam" id="PF00133">
    <property type="entry name" value="tRNA-synt_1"/>
    <property type="match status" value="1"/>
</dbReference>
<accession>A0A1G2KSS1</accession>
<evidence type="ECO:0000256" key="8">
    <source>
        <dbReference type="ARBA" id="ARBA00047469"/>
    </source>
</evidence>
<proteinExistence type="inferred from homology"/>
<dbReference type="CDD" id="cd00812">
    <property type="entry name" value="LeuRS_core"/>
    <property type="match status" value="1"/>
</dbReference>
<keyword evidence="4 9" id="KW-0547">Nucleotide-binding</keyword>
<comment type="caution">
    <text evidence="15">The sequence shown here is derived from an EMBL/GenBank/DDBJ whole genome shotgun (WGS) entry which is preliminary data.</text>
</comment>
<dbReference type="NCBIfam" id="TIGR00396">
    <property type="entry name" value="leuS_bact"/>
    <property type="match status" value="1"/>
</dbReference>
<organism evidence="15 16">
    <name type="scientific">Candidatus Sungbacteria bacterium RIFCSPHIGHO2_02_FULL_51_29</name>
    <dbReference type="NCBI Taxonomy" id="1802273"/>
    <lineage>
        <taxon>Bacteria</taxon>
        <taxon>Candidatus Sungiibacteriota</taxon>
    </lineage>
</organism>
<dbReference type="SUPFAM" id="SSF52374">
    <property type="entry name" value="Nucleotidylyl transferase"/>
    <property type="match status" value="1"/>
</dbReference>
<dbReference type="Proteomes" id="UP000177811">
    <property type="component" value="Unassembled WGS sequence"/>
</dbReference>
<dbReference type="GO" id="GO:0005829">
    <property type="term" value="C:cytosol"/>
    <property type="evidence" value="ECO:0007669"/>
    <property type="project" value="TreeGrafter"/>
</dbReference>
<evidence type="ECO:0000256" key="6">
    <source>
        <dbReference type="ARBA" id="ARBA00022917"/>
    </source>
</evidence>
<feature type="binding site" evidence="9">
    <location>
        <position position="586"/>
    </location>
    <ligand>
        <name>ATP</name>
        <dbReference type="ChEBI" id="CHEBI:30616"/>
    </ligand>
</feature>
<keyword evidence="3 9" id="KW-0436">Ligase</keyword>
<dbReference type="GO" id="GO:0006429">
    <property type="term" value="P:leucyl-tRNA aminoacylation"/>
    <property type="evidence" value="ECO:0007669"/>
    <property type="project" value="UniProtKB-UniRule"/>
</dbReference>
<protein>
    <recommendedName>
        <fullName evidence="9">Leucine--tRNA ligase</fullName>
        <ecNumber evidence="9">6.1.1.4</ecNumber>
    </recommendedName>
    <alternativeName>
        <fullName evidence="9">Leucyl-tRNA synthetase</fullName>
        <shortName evidence="9">LeuRS</shortName>
    </alternativeName>
</protein>
<evidence type="ECO:0000256" key="2">
    <source>
        <dbReference type="ARBA" id="ARBA00022490"/>
    </source>
</evidence>
<comment type="similarity">
    <text evidence="1 9 10">Belongs to the class-I aminoacyl-tRNA synthetase family.</text>
</comment>
<dbReference type="PANTHER" id="PTHR43740">
    <property type="entry name" value="LEUCYL-TRNA SYNTHETASE"/>
    <property type="match status" value="1"/>
</dbReference>
<dbReference type="Pfam" id="PF08264">
    <property type="entry name" value="Anticodon_1"/>
    <property type="match status" value="1"/>
</dbReference>
<evidence type="ECO:0000256" key="1">
    <source>
        <dbReference type="ARBA" id="ARBA00005594"/>
    </source>
</evidence>
<keyword evidence="2 9" id="KW-0963">Cytoplasm</keyword>
<feature type="domain" description="Leucyl-tRNA synthetase editing" evidence="14">
    <location>
        <begin position="220"/>
        <end position="407"/>
    </location>
</feature>
<keyword evidence="7 9" id="KW-0030">Aminoacyl-tRNA synthetase</keyword>
<evidence type="ECO:0000259" key="13">
    <source>
        <dbReference type="Pfam" id="PF09334"/>
    </source>
</evidence>
<dbReference type="InterPro" id="IPR002302">
    <property type="entry name" value="Leu-tRNA-ligase"/>
</dbReference>
<feature type="short sequence motif" description="'HIGH' region" evidence="9">
    <location>
        <begin position="41"/>
        <end position="51"/>
    </location>
</feature>
<evidence type="ECO:0000259" key="12">
    <source>
        <dbReference type="Pfam" id="PF08264"/>
    </source>
</evidence>
<dbReference type="GO" id="GO:0004823">
    <property type="term" value="F:leucine-tRNA ligase activity"/>
    <property type="evidence" value="ECO:0007669"/>
    <property type="project" value="UniProtKB-UniRule"/>
</dbReference>
<dbReference type="FunFam" id="3.40.50.620:FF:000003">
    <property type="entry name" value="Leucine--tRNA ligase"/>
    <property type="match status" value="1"/>
</dbReference>
<sequence>MKYNPAKIEKKWQKVWAARKAHRTKDTDRRKPNIMLLTEFPYPSGNLHIGHWDAFALPDISARYLHMKGNNVLYPIGFDAFGLPAENAAIKNKINPRDWTKKNIATMTKQLSSMGATFDWSRTVATSDPKYYRWTQWMFLKMVEKGLAYRAKTSVNWCPKDKTVLANEQVIGGLCDRCDTPVEQKEIAQWMFKTTAYADRLIDDLKELDWPHATKVAQEHWIGRSEGAVIRFPLLSIPGQPDRTHYAEVFTTRPDTLFGATFLVISPELAKKWMSVGWKAGADVSAYVEKSFAHRELERMEQREKTGISAGIFAENPANKERIPVWIAEYVLGSYGTGAIMAVPAHDERDWKFAKKFNLPIKMVICPHYPAHTCPVLDRAYIGGGHLVASGKFDGTDSEKAKDEIAAFVGGTKKSQYRLRDWVLSRQRYWGVPIPMINCASCGYQPVPEKELPIQLPPLKDFMPTDDGRSPLAKATSWVKTTCPKCRGPAERETDTMDTFVDSSWYFMRYADPKNKKMFASLEKMKKWLPVALYVGGAEHNTMHLLYSRFFTKVLHDLGYVHFSEPFTARRNHGIVLGPDGQKMSKSHGNVVDPDKEVAEYGADTVRMYLAFMMPYDGTAPWDPKGITGVHRFLHRIWNLAPQMTAHKKSTQELDGIIAKTVKKVGDDITGLRYNTAVSSLMILLNEYEKHPLARGKKELAALLTLLAPFAPHMAEELWNAHIKKSSVHKEPWPAYDEETIKNEKITIAIQVNGKVRDTFESEQDAPEKTVKKTVLARPRIQAFVPDPARIKKFIYVKNRIVNIVV</sequence>
<dbReference type="Gene3D" id="3.40.50.620">
    <property type="entry name" value="HUPs"/>
    <property type="match status" value="2"/>
</dbReference>
<dbReference type="PRINTS" id="PR00985">
    <property type="entry name" value="TRNASYNTHLEU"/>
</dbReference>
<evidence type="ECO:0000256" key="3">
    <source>
        <dbReference type="ARBA" id="ARBA00022598"/>
    </source>
</evidence>
<gene>
    <name evidence="9" type="primary">leuS</name>
    <name evidence="15" type="ORF">A3C16_05600</name>
</gene>
<dbReference type="InterPro" id="IPR013155">
    <property type="entry name" value="M/V/L/I-tRNA-synth_anticd-bd"/>
</dbReference>
<dbReference type="SUPFAM" id="SSF47323">
    <property type="entry name" value="Anticodon-binding domain of a subclass of class I aminoacyl-tRNA synthetases"/>
    <property type="match status" value="1"/>
</dbReference>
<dbReference type="Pfam" id="PF13603">
    <property type="entry name" value="tRNA-synt_1_2"/>
    <property type="match status" value="1"/>
</dbReference>
<dbReference type="Gene3D" id="1.10.730.10">
    <property type="entry name" value="Isoleucyl-tRNA Synthetase, Domain 1"/>
    <property type="match status" value="2"/>
</dbReference>
<dbReference type="PANTHER" id="PTHR43740:SF2">
    <property type="entry name" value="LEUCINE--TRNA LIGASE, MITOCHONDRIAL"/>
    <property type="match status" value="1"/>
</dbReference>
<evidence type="ECO:0000259" key="14">
    <source>
        <dbReference type="Pfam" id="PF13603"/>
    </source>
</evidence>
<dbReference type="FunFam" id="3.40.50.620:FF:000056">
    <property type="entry name" value="Leucine--tRNA ligase"/>
    <property type="match status" value="1"/>
</dbReference>
<feature type="domain" description="Methionyl/Valyl/Leucyl/Isoleucyl-tRNA synthetase anticodon-binding" evidence="12">
    <location>
        <begin position="658"/>
        <end position="770"/>
    </location>
</feature>
<dbReference type="InterPro" id="IPR015413">
    <property type="entry name" value="Methionyl/Leucyl_tRNA_Synth"/>
</dbReference>
<evidence type="ECO:0000256" key="10">
    <source>
        <dbReference type="RuleBase" id="RU363039"/>
    </source>
</evidence>
<dbReference type="Gene3D" id="3.10.20.590">
    <property type="match status" value="1"/>
</dbReference>
<dbReference type="SUPFAM" id="SSF50677">
    <property type="entry name" value="ValRS/IleRS/LeuRS editing domain"/>
    <property type="match status" value="1"/>
</dbReference>
<dbReference type="GO" id="GO:0005524">
    <property type="term" value="F:ATP binding"/>
    <property type="evidence" value="ECO:0007669"/>
    <property type="project" value="UniProtKB-UniRule"/>
</dbReference>
<dbReference type="HAMAP" id="MF_00049_B">
    <property type="entry name" value="Leu_tRNA_synth_B"/>
    <property type="match status" value="1"/>
</dbReference>
<dbReference type="Gene3D" id="3.90.740.10">
    <property type="entry name" value="Valyl/Leucyl/Isoleucyl-tRNA synthetase, editing domain"/>
    <property type="match status" value="1"/>
</dbReference>
<dbReference type="InterPro" id="IPR009008">
    <property type="entry name" value="Val/Leu/Ile-tRNA-synth_edit"/>
</dbReference>
<feature type="domain" description="Methionyl/Leucyl tRNA synthetase" evidence="13">
    <location>
        <begin position="38"/>
        <end position="181"/>
    </location>
</feature>
<dbReference type="InterPro" id="IPR014729">
    <property type="entry name" value="Rossmann-like_a/b/a_fold"/>
</dbReference>
<name>A0A1G2KSS1_9BACT</name>
<comment type="subcellular location">
    <subcellularLocation>
        <location evidence="9">Cytoplasm</location>
    </subcellularLocation>
</comment>
<dbReference type="CDD" id="cd07958">
    <property type="entry name" value="Anticodon_Ia_Leu_BEm"/>
    <property type="match status" value="1"/>
</dbReference>
<dbReference type="Pfam" id="PF09334">
    <property type="entry name" value="tRNA-synt_1g"/>
    <property type="match status" value="1"/>
</dbReference>
<feature type="short sequence motif" description="'KMSKS' region" evidence="9">
    <location>
        <begin position="583"/>
        <end position="587"/>
    </location>
</feature>
<reference evidence="15 16" key="1">
    <citation type="journal article" date="2016" name="Nat. Commun.">
        <title>Thousands of microbial genomes shed light on interconnected biogeochemical processes in an aquifer system.</title>
        <authorList>
            <person name="Anantharaman K."/>
            <person name="Brown C.T."/>
            <person name="Hug L.A."/>
            <person name="Sharon I."/>
            <person name="Castelle C.J."/>
            <person name="Probst A.J."/>
            <person name="Thomas B.C."/>
            <person name="Singh A."/>
            <person name="Wilkins M.J."/>
            <person name="Karaoz U."/>
            <person name="Brodie E.L."/>
            <person name="Williams K.H."/>
            <person name="Hubbard S.S."/>
            <person name="Banfield J.F."/>
        </authorList>
    </citation>
    <scope>NUCLEOTIDE SEQUENCE [LARGE SCALE GENOMIC DNA]</scope>
</reference>
<evidence type="ECO:0000256" key="5">
    <source>
        <dbReference type="ARBA" id="ARBA00022840"/>
    </source>
</evidence>
<dbReference type="FunFam" id="1.10.730.10:FF:000002">
    <property type="entry name" value="Leucine--tRNA ligase"/>
    <property type="match status" value="1"/>
</dbReference>
<feature type="domain" description="Aminoacyl-tRNA synthetase class Ia" evidence="11">
    <location>
        <begin position="419"/>
        <end position="613"/>
    </location>
</feature>
<evidence type="ECO:0000256" key="7">
    <source>
        <dbReference type="ARBA" id="ARBA00023146"/>
    </source>
</evidence>